<dbReference type="NCBIfam" id="TIGR01382">
    <property type="entry name" value="PfpI"/>
    <property type="match status" value="4"/>
</dbReference>
<dbReference type="SUPFAM" id="SSF52317">
    <property type="entry name" value="Class I glutamine amidotransferase-like"/>
    <property type="match status" value="5"/>
</dbReference>
<feature type="domain" description="DJ-1/PfpI" evidence="2">
    <location>
        <begin position="415"/>
        <end position="587"/>
    </location>
</feature>
<accession>A0A835K636</accession>
<dbReference type="PROSITE" id="PS51276">
    <property type="entry name" value="PEPTIDASE_C56_PFPI"/>
    <property type="match status" value="4"/>
</dbReference>
<protein>
    <recommendedName>
        <fullName evidence="2">DJ-1/PfpI domain-containing protein</fullName>
    </recommendedName>
</protein>
<dbReference type="OrthoDB" id="543156at2759"/>
<comment type="caution">
    <text evidence="3">The sequence shown here is derived from an EMBL/GenBank/DDBJ whole genome shotgun (WGS) entry which is preliminary data.</text>
</comment>
<feature type="domain" description="DJ-1/PfpI" evidence="2">
    <location>
        <begin position="204"/>
        <end position="386"/>
    </location>
</feature>
<dbReference type="InterPro" id="IPR029062">
    <property type="entry name" value="Class_I_gatase-like"/>
</dbReference>
<dbReference type="InterPro" id="IPR006286">
    <property type="entry name" value="C56_PfpI-like"/>
</dbReference>
<dbReference type="EMBL" id="JADGMS010000004">
    <property type="protein sequence ID" value="KAF9683805.1"/>
    <property type="molecule type" value="Genomic_DNA"/>
</dbReference>
<reference evidence="3 4" key="1">
    <citation type="submission" date="2020-10" db="EMBL/GenBank/DDBJ databases">
        <title>Plant Genome Project.</title>
        <authorList>
            <person name="Zhang R.-G."/>
        </authorList>
    </citation>
    <scope>NUCLEOTIDE SEQUENCE [LARGE SCALE GENOMIC DNA]</scope>
    <source>
        <strain evidence="3">FAFU-HL-1</strain>
        <tissue evidence="3">Leaf</tissue>
    </source>
</reference>
<dbReference type="Pfam" id="PF01965">
    <property type="entry name" value="DJ-1_PfpI"/>
    <property type="match status" value="4"/>
</dbReference>
<dbReference type="Proteomes" id="UP000657918">
    <property type="component" value="Chromosome 4"/>
</dbReference>
<comment type="similarity">
    <text evidence="1">Belongs to the peptidase C56 family.</text>
</comment>
<name>A0A835K636_9ROSI</name>
<dbReference type="CDD" id="cd03169">
    <property type="entry name" value="GATase1_PfpI_1"/>
    <property type="match status" value="4"/>
</dbReference>
<organism evidence="3 4">
    <name type="scientific">Salix dunnii</name>
    <dbReference type="NCBI Taxonomy" id="1413687"/>
    <lineage>
        <taxon>Eukaryota</taxon>
        <taxon>Viridiplantae</taxon>
        <taxon>Streptophyta</taxon>
        <taxon>Embryophyta</taxon>
        <taxon>Tracheophyta</taxon>
        <taxon>Spermatophyta</taxon>
        <taxon>Magnoliopsida</taxon>
        <taxon>eudicotyledons</taxon>
        <taxon>Gunneridae</taxon>
        <taxon>Pentapetalae</taxon>
        <taxon>rosids</taxon>
        <taxon>fabids</taxon>
        <taxon>Malpighiales</taxon>
        <taxon>Salicaceae</taxon>
        <taxon>Saliceae</taxon>
        <taxon>Salix</taxon>
    </lineage>
</organism>
<evidence type="ECO:0000256" key="1">
    <source>
        <dbReference type="ARBA" id="ARBA00008542"/>
    </source>
</evidence>
<dbReference type="PANTHER" id="PTHR42733">
    <property type="entry name" value="DJ-1 PROTEIN"/>
    <property type="match status" value="1"/>
</dbReference>
<evidence type="ECO:0000259" key="2">
    <source>
        <dbReference type="Pfam" id="PF01965"/>
    </source>
</evidence>
<evidence type="ECO:0000313" key="3">
    <source>
        <dbReference type="EMBL" id="KAF9683805.1"/>
    </source>
</evidence>
<dbReference type="AlphaFoldDB" id="A0A835K636"/>
<dbReference type="Gene3D" id="3.40.50.880">
    <property type="match status" value="4"/>
</dbReference>
<feature type="domain" description="DJ-1/PfpI" evidence="2">
    <location>
        <begin position="8"/>
        <end position="193"/>
    </location>
</feature>
<sequence length="782" mass="83524">MANCKPQKKVLLLCGDCMDNYEAMVPFQALQAYGIAVDAVCPGKKAGDYCRTIVEDSGTYHGYQNSTEKPGHNFSLNATFDEVDFSKYDALVIPGGRAPEYLATNESVLNCARQFSDSGKLIAAICHGPLILAAAGLLKGRKCTAYRALGPVLIDAGAHWIEPNTMMDCVSDGNLITGVIYMAHPEYIQLVVKALGGKITGSDKRILFLCGDFMEDSEVTVPLHSLQALGCHVDAVCPKKKAGDFCPTAVHDFEGDQTYSEKPGHNFILTATFEGLDASSYDALVIPGGRSPEYLALDKSVIALVKTFMQSEKPVASICNGQQVLAAAGVLKGRKCTACPAVKLHVVLGGATWLEPDPIHRCYTDKNLVTGAAWAGHPEFISQLMALLGIQFMHSKKPVASICHGQQILAAAGALEAMVPFQALQAYGIAVDAVCPGKKAGDYCRTVVGDSGTYHGYQTYTEKPGHNFSLNATFDEVDFSKYDALVIPGGRAPEYLATNESVLNCARQFSDSGKLIAAICHGPLILAAAGLLKGRKCTAYRALGPVLIDAGAHWIEPKTLMDCVSDGNLITGVIYRAHPEYIQLVVKALGGKIKGFCFSDFMEDSEVTVPLHSLQALGCHVDAVCPKKKAGDFCPTAVHDFEGDQTYSEKPGHNFILTATFEGLDASSYDALVIPGGRSPKYLALDKSVIALVKTFMQSEKPVASICNGQQVLAAAGVLKGRKCTACPAVKLHAVLGGATWLEPDPIHRCYTDKNLVTGAAWAGHPEFVSQLMALLGIQVSF</sequence>
<feature type="domain" description="DJ-1/PfpI" evidence="2">
    <location>
        <begin position="597"/>
        <end position="774"/>
    </location>
</feature>
<dbReference type="InterPro" id="IPR002818">
    <property type="entry name" value="DJ-1/PfpI"/>
</dbReference>
<evidence type="ECO:0000313" key="4">
    <source>
        <dbReference type="Proteomes" id="UP000657918"/>
    </source>
</evidence>
<gene>
    <name evidence="3" type="ORF">SADUNF_Sadunf04G0052400</name>
</gene>
<proteinExistence type="inferred from homology"/>
<dbReference type="PANTHER" id="PTHR42733:SF2">
    <property type="entry name" value="DJ-1_THIJ_PFPI FAMILY PROTEIN"/>
    <property type="match status" value="1"/>
</dbReference>
<keyword evidence="4" id="KW-1185">Reference proteome</keyword>